<evidence type="ECO:0000313" key="10">
    <source>
        <dbReference type="Proteomes" id="UP000001593"/>
    </source>
</evidence>
<dbReference type="Pfam" id="PF00024">
    <property type="entry name" value="PAN_1"/>
    <property type="match status" value="1"/>
</dbReference>
<evidence type="ECO:0000256" key="3">
    <source>
        <dbReference type="ARBA" id="ARBA00022837"/>
    </source>
</evidence>
<comment type="cofactor">
    <cofactor evidence="1">
        <name>Ca(2+)</name>
        <dbReference type="ChEBI" id="CHEBI:29108"/>
    </cofactor>
</comment>
<evidence type="ECO:0000256" key="6">
    <source>
        <dbReference type="PROSITE-ProRule" id="PRU01172"/>
    </source>
</evidence>
<dbReference type="PANTHER" id="PTHR19277:SF161">
    <property type="entry name" value="LAMININ G DOMAIN-CONTAINING PROTEIN"/>
    <property type="match status" value="1"/>
</dbReference>
<evidence type="ECO:0000259" key="8">
    <source>
        <dbReference type="PROSITE" id="PS51828"/>
    </source>
</evidence>
<keyword evidence="10" id="KW-1185">Reference proteome</keyword>
<dbReference type="PRINTS" id="PR00895">
    <property type="entry name" value="PENTAXIN"/>
</dbReference>
<dbReference type="InterPro" id="IPR003609">
    <property type="entry name" value="Pan_app"/>
</dbReference>
<evidence type="ECO:0000256" key="5">
    <source>
        <dbReference type="ARBA" id="ARBA00023180"/>
    </source>
</evidence>
<dbReference type="HOGENOM" id="CLU_612961_0_0_1"/>
<dbReference type="SUPFAM" id="SSF49899">
    <property type="entry name" value="Concanavalin A-like lectins/glucanases"/>
    <property type="match status" value="1"/>
</dbReference>
<comment type="caution">
    <text evidence="6">Lacks conserved residue(s) required for the propagation of feature annotation.</text>
</comment>
<name>A7SCH3_NEMVE</name>
<feature type="region of interest" description="Disordered" evidence="7">
    <location>
        <begin position="109"/>
        <end position="303"/>
    </location>
</feature>
<dbReference type="InterPro" id="IPR001759">
    <property type="entry name" value="PTX_dom"/>
</dbReference>
<organism evidence="9 10">
    <name type="scientific">Nematostella vectensis</name>
    <name type="common">Starlet sea anemone</name>
    <dbReference type="NCBI Taxonomy" id="45351"/>
    <lineage>
        <taxon>Eukaryota</taxon>
        <taxon>Metazoa</taxon>
        <taxon>Cnidaria</taxon>
        <taxon>Anthozoa</taxon>
        <taxon>Hexacorallia</taxon>
        <taxon>Actiniaria</taxon>
        <taxon>Edwardsiidae</taxon>
        <taxon>Nematostella</taxon>
    </lineage>
</organism>
<reference evidence="9 10" key="1">
    <citation type="journal article" date="2007" name="Science">
        <title>Sea anemone genome reveals ancestral eumetazoan gene repertoire and genomic organization.</title>
        <authorList>
            <person name="Putnam N.H."/>
            <person name="Srivastava M."/>
            <person name="Hellsten U."/>
            <person name="Dirks B."/>
            <person name="Chapman J."/>
            <person name="Salamov A."/>
            <person name="Terry A."/>
            <person name="Shapiro H."/>
            <person name="Lindquist E."/>
            <person name="Kapitonov V.V."/>
            <person name="Jurka J."/>
            <person name="Genikhovich G."/>
            <person name="Grigoriev I.V."/>
            <person name="Lucas S.M."/>
            <person name="Steele R.E."/>
            <person name="Finnerty J.R."/>
            <person name="Technau U."/>
            <person name="Martindale M.Q."/>
            <person name="Rokhsar D.S."/>
        </authorList>
    </citation>
    <scope>NUCLEOTIDE SEQUENCE [LARGE SCALE GENOMIC DNA]</scope>
    <source>
        <strain evidence="10">CH2 X CH6</strain>
    </source>
</reference>
<dbReference type="AlphaFoldDB" id="A7SCH3"/>
<accession>A7SCH3</accession>
<dbReference type="InterPro" id="IPR051360">
    <property type="entry name" value="Neuronal_Pentraxin_Related"/>
</dbReference>
<dbReference type="InParanoid" id="A7SCH3"/>
<protein>
    <recommendedName>
        <fullName evidence="8">Pentraxin (PTX) domain-containing protein</fullName>
    </recommendedName>
</protein>
<dbReference type="Gene3D" id="3.50.4.10">
    <property type="entry name" value="Hepatocyte Growth Factor"/>
    <property type="match status" value="1"/>
</dbReference>
<dbReference type="SMART" id="SM00159">
    <property type="entry name" value="PTX"/>
    <property type="match status" value="1"/>
</dbReference>
<dbReference type="OrthoDB" id="10684120at2759"/>
<evidence type="ECO:0000256" key="2">
    <source>
        <dbReference type="ARBA" id="ARBA00022723"/>
    </source>
</evidence>
<dbReference type="PROSITE" id="PS51828">
    <property type="entry name" value="PTX_2"/>
    <property type="match status" value="1"/>
</dbReference>
<gene>
    <name evidence="9" type="ORF">NEMVEDRAFT_v1g210134</name>
</gene>
<dbReference type="Proteomes" id="UP000001593">
    <property type="component" value="Unassembled WGS sequence"/>
</dbReference>
<dbReference type="PANTHER" id="PTHR19277">
    <property type="entry name" value="PENTRAXIN"/>
    <property type="match status" value="1"/>
</dbReference>
<dbReference type="eggNOG" id="KOG0845">
    <property type="taxonomic scope" value="Eukaryota"/>
</dbReference>
<dbReference type="GO" id="GO:0046872">
    <property type="term" value="F:metal ion binding"/>
    <property type="evidence" value="ECO:0007669"/>
    <property type="project" value="UniProtKB-KW"/>
</dbReference>
<dbReference type="Gene3D" id="2.60.120.200">
    <property type="match status" value="1"/>
</dbReference>
<dbReference type="InterPro" id="IPR013320">
    <property type="entry name" value="ConA-like_dom_sf"/>
</dbReference>
<dbReference type="OMA" id="HITDEQP"/>
<dbReference type="KEGG" id="nve:5510186"/>
<keyword evidence="2" id="KW-0479">Metal-binding</keyword>
<feature type="domain" description="Pentraxin (PTX)" evidence="8">
    <location>
        <begin position="308"/>
        <end position="512"/>
    </location>
</feature>
<dbReference type="Pfam" id="PF00354">
    <property type="entry name" value="Pentaxin"/>
    <property type="match status" value="1"/>
</dbReference>
<proteinExistence type="predicted"/>
<keyword evidence="5" id="KW-0325">Glycoprotein</keyword>
<evidence type="ECO:0000313" key="9">
    <source>
        <dbReference type="EMBL" id="EDO38601.1"/>
    </source>
</evidence>
<dbReference type="EMBL" id="DS469623">
    <property type="protein sequence ID" value="EDO38601.1"/>
    <property type="molecule type" value="Genomic_DNA"/>
</dbReference>
<keyword evidence="4" id="KW-1015">Disulfide bond</keyword>
<dbReference type="SUPFAM" id="SSF57414">
    <property type="entry name" value="Hairpin loop containing domain-like"/>
    <property type="match status" value="1"/>
</dbReference>
<evidence type="ECO:0000256" key="1">
    <source>
        <dbReference type="ARBA" id="ARBA00001913"/>
    </source>
</evidence>
<evidence type="ECO:0000256" key="7">
    <source>
        <dbReference type="SAM" id="MobiDB-lite"/>
    </source>
</evidence>
<keyword evidence="3" id="KW-0106">Calcium</keyword>
<sequence length="524" mass="55376">MHITDEQPGKELTNHVEANFTGVTEVLCRIKCFISDTCQSYNYDNSSMTCQTSTSTRVQSPDDVINKTNSIYAGFKNPCDNGGCPRDTKCKPNFETDLFTCVDITSTTTTTPTTVKSSAETTPPATTAETTPATTAETTPATTAETTPATTAETTPATTAETTPATTAETTPATTAETTPATTAETTPATTAETTPATTAETTPATTAETTPATTAETTPATTAETTPATTAETTPATTAETTPATTAETTPATTAETTPATTAETTPATTAETTPATTAETTPATTAEITPATTAETTPATTTAAVPGCVLHFKTKSTSNYIQLIDPFATEISSFTISVWLKVSDDNIDSLQIFSYATSVRIDDFFLAVKKNGHAEIKCGGDHKNVDSDFIRDNTWQHLLITTPNGRVEVYKNKVLIKGHNKAFRKAGSSGTFILGQHQGEIGGAFDSNQLFYDYMANLNIWEQTVGVGKIDDIYSQGCQGLGLPGPVLSWENIISQNIKGDIEKKCDMPCPDFNQYTPGTVQ</sequence>
<evidence type="ECO:0000256" key="4">
    <source>
        <dbReference type="ARBA" id="ARBA00023157"/>
    </source>
</evidence>